<protein>
    <recommendedName>
        <fullName evidence="3">MarR family transcriptional regulator</fullName>
    </recommendedName>
</protein>
<accession>A0A7I8DGW9</accession>
<sequence>MDILQQIAQLMVLNNKIFFTIMAHELAKCGITIPQAVVLDTIKASPAKLRIWLIRL</sequence>
<evidence type="ECO:0000313" key="1">
    <source>
        <dbReference type="EMBL" id="BCJ87820.1"/>
    </source>
</evidence>
<keyword evidence="2" id="KW-1185">Reference proteome</keyword>
<evidence type="ECO:0000313" key="2">
    <source>
        <dbReference type="Proteomes" id="UP000593802"/>
    </source>
</evidence>
<proteinExistence type="predicted"/>
<dbReference type="RefSeq" id="WP_226375229.1">
    <property type="nucleotide sequence ID" value="NZ_AP023366.1"/>
</dbReference>
<reference evidence="1 2" key="1">
    <citation type="submission" date="2020-08" db="EMBL/GenBank/DDBJ databases">
        <title>Complete Genome Sequence of Effusibacillus dendaii Strain skT53, Isolated from Farmland soil.</title>
        <authorList>
            <person name="Konishi T."/>
            <person name="Kawasaki H."/>
        </authorList>
    </citation>
    <scope>NUCLEOTIDE SEQUENCE [LARGE SCALE GENOMIC DNA]</scope>
    <source>
        <strain evidence="2">skT53</strain>
    </source>
</reference>
<dbReference type="KEGG" id="eff:skT53_28050"/>
<evidence type="ECO:0008006" key="3">
    <source>
        <dbReference type="Google" id="ProtNLM"/>
    </source>
</evidence>
<dbReference type="Proteomes" id="UP000593802">
    <property type="component" value="Chromosome"/>
</dbReference>
<gene>
    <name evidence="1" type="ORF">skT53_28050</name>
</gene>
<name>A0A7I8DGW9_9BACL</name>
<dbReference type="EMBL" id="AP023366">
    <property type="protein sequence ID" value="BCJ87820.1"/>
    <property type="molecule type" value="Genomic_DNA"/>
</dbReference>
<dbReference type="AlphaFoldDB" id="A0A7I8DGW9"/>
<organism evidence="1 2">
    <name type="scientific">Effusibacillus dendaii</name>
    <dbReference type="NCBI Taxonomy" id="2743772"/>
    <lineage>
        <taxon>Bacteria</taxon>
        <taxon>Bacillati</taxon>
        <taxon>Bacillota</taxon>
        <taxon>Bacilli</taxon>
        <taxon>Bacillales</taxon>
        <taxon>Alicyclobacillaceae</taxon>
        <taxon>Effusibacillus</taxon>
    </lineage>
</organism>